<gene>
    <name evidence="1" type="ORF">CPELLU_LOCUS10550</name>
</gene>
<protein>
    <submittedName>
        <fullName evidence="1">5500_t:CDS:1</fullName>
    </submittedName>
</protein>
<comment type="caution">
    <text evidence="1">The sequence shown here is derived from an EMBL/GenBank/DDBJ whole genome shotgun (WGS) entry which is preliminary data.</text>
</comment>
<name>A0A9N9HHR0_9GLOM</name>
<dbReference type="OrthoDB" id="432234at2759"/>
<organism evidence="1 2">
    <name type="scientific">Cetraspora pellucida</name>
    <dbReference type="NCBI Taxonomy" id="1433469"/>
    <lineage>
        <taxon>Eukaryota</taxon>
        <taxon>Fungi</taxon>
        <taxon>Fungi incertae sedis</taxon>
        <taxon>Mucoromycota</taxon>
        <taxon>Glomeromycotina</taxon>
        <taxon>Glomeromycetes</taxon>
        <taxon>Diversisporales</taxon>
        <taxon>Gigasporaceae</taxon>
        <taxon>Cetraspora</taxon>
    </lineage>
</organism>
<sequence length="189" mass="22214">MHQINDPFYATILNNMRNGYLTEDQRTALRSRILGNNSINSQEWKNAVFLVTRNNFHVLLNLNATIEYAQQNKQLLIYFCTEDSYNRTILIRKIQQSFLSTSDTKDNALCSILPLSINIKKNVKKLDFWKVCTCQDKDMMDIDMNQGETFDETFDETLDESNDQLTLNQAIEILSIAEKQMRLMLRRWN</sequence>
<proteinExistence type="predicted"/>
<evidence type="ECO:0000313" key="2">
    <source>
        <dbReference type="Proteomes" id="UP000789759"/>
    </source>
</evidence>
<evidence type="ECO:0000313" key="1">
    <source>
        <dbReference type="EMBL" id="CAG8676525.1"/>
    </source>
</evidence>
<accession>A0A9N9HHR0</accession>
<feature type="non-terminal residue" evidence="1">
    <location>
        <position position="189"/>
    </location>
</feature>
<dbReference type="EMBL" id="CAJVQA010008745">
    <property type="protein sequence ID" value="CAG8676525.1"/>
    <property type="molecule type" value="Genomic_DNA"/>
</dbReference>
<dbReference type="Proteomes" id="UP000789759">
    <property type="component" value="Unassembled WGS sequence"/>
</dbReference>
<dbReference type="AlphaFoldDB" id="A0A9N9HHR0"/>
<reference evidence="1" key="1">
    <citation type="submission" date="2021-06" db="EMBL/GenBank/DDBJ databases">
        <authorList>
            <person name="Kallberg Y."/>
            <person name="Tangrot J."/>
            <person name="Rosling A."/>
        </authorList>
    </citation>
    <scope>NUCLEOTIDE SEQUENCE</scope>
    <source>
        <strain evidence="1">FL966</strain>
    </source>
</reference>
<keyword evidence="2" id="KW-1185">Reference proteome</keyword>